<evidence type="ECO:0000313" key="4">
    <source>
        <dbReference type="Proteomes" id="UP001060330"/>
    </source>
</evidence>
<dbReference type="Proteomes" id="UP001060330">
    <property type="component" value="Chromosome"/>
</dbReference>
<sequence length="427" mass="48734">MLTKYLRVILFLCVLFWGRSVVDAQTKGIVVDGVKGRSLSDVNIYLQKDSVGIGSTDRNGEFMFSRDQITISDTIVFSHVGYFLLKCTLSELQHLGYKVVLHEHPQLLHEVVVSRERLPFFLEWTSLSPLPKPLYSFGGFLHAGKIYVVAGDETLVRMVTDKHRQGTEAWEYRSSNMYVYDIATDVWRKGAKGFVPRAGHAAHFYNGKIFVLGGKRFSTNRQLEYTDATMEIYDPDKDTLYVDPVNPHQAVDFTSFIYDDCLYAMGGAIREKAYSNKIHTLDLKRGVWYELEGTLPAGRYGRMNGILVGDKVYFWGGYHTAPMWTAASYDLRTGEWRRLCDLKDGVSYPGLASDGSYIYIFENRNLQVYHIETDTMRIYELAALDVENAGLFYWRNTLYIVGGCNRQGIYVVPHRDVIAIDVSQINP</sequence>
<proteinExistence type="predicted"/>
<keyword evidence="2" id="KW-0677">Repeat</keyword>
<evidence type="ECO:0000256" key="1">
    <source>
        <dbReference type="ARBA" id="ARBA00022441"/>
    </source>
</evidence>
<evidence type="ECO:0000256" key="2">
    <source>
        <dbReference type="ARBA" id="ARBA00022737"/>
    </source>
</evidence>
<organism evidence="3 4">
    <name type="scientific">Bacteroides fragilis</name>
    <dbReference type="NCBI Taxonomy" id="817"/>
    <lineage>
        <taxon>Bacteria</taxon>
        <taxon>Pseudomonadati</taxon>
        <taxon>Bacteroidota</taxon>
        <taxon>Bacteroidia</taxon>
        <taxon>Bacteroidales</taxon>
        <taxon>Bacteroidaceae</taxon>
        <taxon>Bacteroides</taxon>
    </lineage>
</organism>
<accession>A0AAQ2NHY8</accession>
<dbReference type="InterPro" id="IPR015915">
    <property type="entry name" value="Kelch-typ_b-propeller"/>
</dbReference>
<name>A0AAQ2NHY8_BACFG</name>
<dbReference type="SUPFAM" id="SSF49464">
    <property type="entry name" value="Carboxypeptidase regulatory domain-like"/>
    <property type="match status" value="1"/>
</dbReference>
<dbReference type="PANTHER" id="PTHR45632:SF3">
    <property type="entry name" value="KELCH-LIKE PROTEIN 32"/>
    <property type="match status" value="1"/>
</dbReference>
<dbReference type="AlphaFoldDB" id="A0AAQ2NHY8"/>
<gene>
    <name evidence="3" type="ORF">NXX45_20935</name>
</gene>
<dbReference type="SUPFAM" id="SSF117281">
    <property type="entry name" value="Kelch motif"/>
    <property type="match status" value="1"/>
</dbReference>
<evidence type="ECO:0000313" key="3">
    <source>
        <dbReference type="EMBL" id="UVR56150.1"/>
    </source>
</evidence>
<dbReference type="Pfam" id="PF24681">
    <property type="entry name" value="Kelch_KLHDC2_KLHL20_DRC7"/>
    <property type="match status" value="1"/>
</dbReference>
<protein>
    <submittedName>
        <fullName evidence="3">Galactose oxidase</fullName>
    </submittedName>
</protein>
<dbReference type="RefSeq" id="WP_008661268.1">
    <property type="nucleotide sequence ID" value="NZ_CABKOU010000003.1"/>
</dbReference>
<dbReference type="PANTHER" id="PTHR45632">
    <property type="entry name" value="LD33804P"/>
    <property type="match status" value="1"/>
</dbReference>
<dbReference type="Gene3D" id="2.120.10.80">
    <property type="entry name" value="Kelch-type beta propeller"/>
    <property type="match status" value="2"/>
</dbReference>
<keyword evidence="1" id="KW-0880">Kelch repeat</keyword>
<dbReference type="InterPro" id="IPR008969">
    <property type="entry name" value="CarboxyPept-like_regulatory"/>
</dbReference>
<dbReference type="EMBL" id="CP103216">
    <property type="protein sequence ID" value="UVR56150.1"/>
    <property type="molecule type" value="Genomic_DNA"/>
</dbReference>
<reference evidence="3" key="1">
    <citation type="submission" date="2022-08" db="EMBL/GenBank/DDBJ databases">
        <title>Genome Sequencing of Bacteroides fragilis Group Isolates with Nanopore Technology.</title>
        <authorList>
            <person name="Tisza M.J."/>
            <person name="Smith D."/>
            <person name="Dekker J.P."/>
        </authorList>
    </citation>
    <scope>NUCLEOTIDE SEQUENCE</scope>
    <source>
        <strain evidence="3">BFG-70</strain>
    </source>
</reference>